<name>A0A9W6CN67_XANFL</name>
<evidence type="ECO:0000313" key="4">
    <source>
        <dbReference type="Proteomes" id="UP001245370"/>
    </source>
</evidence>
<dbReference type="Proteomes" id="UP001245370">
    <property type="component" value="Unassembled WGS sequence"/>
</dbReference>
<dbReference type="EMBL" id="JAVDPY010000021">
    <property type="protein sequence ID" value="MDR6336916.1"/>
    <property type="molecule type" value="Genomic_DNA"/>
</dbReference>
<reference evidence="1" key="1">
    <citation type="submission" date="2022-12" db="EMBL/GenBank/DDBJ databases">
        <title>Reference genome sequencing for broad-spectrum identification of bacterial and archaeal isolates by mass spectrometry.</title>
        <authorList>
            <person name="Sekiguchi Y."/>
            <person name="Tourlousse D.M."/>
        </authorList>
    </citation>
    <scope>NUCLEOTIDE SEQUENCE</scope>
    <source>
        <strain evidence="1">301</strain>
    </source>
</reference>
<evidence type="ECO:0000313" key="1">
    <source>
        <dbReference type="EMBL" id="GLI25661.1"/>
    </source>
</evidence>
<gene>
    <name evidence="2" type="ORF">GGQ86_005420</name>
    <name evidence="1" type="ORF">XFLAVUS301_53350</name>
</gene>
<keyword evidence="4" id="KW-1185">Reference proteome</keyword>
<dbReference type="AlphaFoldDB" id="A0A9W6CN67"/>
<dbReference type="EMBL" id="BSDO01000023">
    <property type="protein sequence ID" value="GLI25661.1"/>
    <property type="molecule type" value="Genomic_DNA"/>
</dbReference>
<sequence>MKDWQEIVPPLCLGPVPHSLAHVPLLFYPVRPMERLWQFPYVVVRVDCPLCKRHGSYRLARLAQLHGAEITLEELLDALAYGCPWRDPQRRPPRKYQAKCGARFTDLRPGAPRPPDLPPALATLRVIPGGKTNAK</sequence>
<proteinExistence type="predicted"/>
<protein>
    <submittedName>
        <fullName evidence="1">Uncharacterized protein</fullName>
    </submittedName>
</protein>
<evidence type="ECO:0000313" key="3">
    <source>
        <dbReference type="Proteomes" id="UP001144397"/>
    </source>
</evidence>
<evidence type="ECO:0000313" key="2">
    <source>
        <dbReference type="EMBL" id="MDR6336916.1"/>
    </source>
</evidence>
<comment type="caution">
    <text evidence="1">The sequence shown here is derived from an EMBL/GenBank/DDBJ whole genome shotgun (WGS) entry which is preliminary data.</text>
</comment>
<accession>A0A9W6CN67</accession>
<organism evidence="1 3">
    <name type="scientific">Xanthobacter flavus</name>
    <dbReference type="NCBI Taxonomy" id="281"/>
    <lineage>
        <taxon>Bacteria</taxon>
        <taxon>Pseudomonadati</taxon>
        <taxon>Pseudomonadota</taxon>
        <taxon>Alphaproteobacteria</taxon>
        <taxon>Hyphomicrobiales</taxon>
        <taxon>Xanthobacteraceae</taxon>
        <taxon>Xanthobacter</taxon>
    </lineage>
</organism>
<dbReference type="Proteomes" id="UP001144397">
    <property type="component" value="Unassembled WGS sequence"/>
</dbReference>
<reference evidence="2 4" key="2">
    <citation type="submission" date="2023-07" db="EMBL/GenBank/DDBJ databases">
        <title>Genomic Encyclopedia of Type Strains, Phase IV (KMG-IV): sequencing the most valuable type-strain genomes for metagenomic binning, comparative biology and taxonomic classification.</title>
        <authorList>
            <person name="Goeker M."/>
        </authorList>
    </citation>
    <scope>NUCLEOTIDE SEQUENCE [LARGE SCALE GENOMIC DNA]</scope>
    <source>
        <strain evidence="2 4">DSM 338</strain>
    </source>
</reference>